<keyword evidence="2" id="KW-0472">Membrane</keyword>
<feature type="region of interest" description="Disordered" evidence="1">
    <location>
        <begin position="121"/>
        <end position="143"/>
    </location>
</feature>
<reference evidence="3" key="1">
    <citation type="submission" date="2015-10" db="EMBL/GenBank/DDBJ databases">
        <authorList>
            <person name="Martinez-Garcia P.J."/>
            <person name="Crepeau M.W."/>
            <person name="Puiu D."/>
            <person name="Gonzalez-Ibeas D."/>
            <person name="Whalen J."/>
            <person name="Stevens K."/>
            <person name="Paul R."/>
            <person name="Butterfield T."/>
            <person name="Britton M."/>
            <person name="Reagan R."/>
            <person name="Chakraborty S."/>
            <person name="Walawage S.L."/>
            <person name="Vasquez-Gross H.A."/>
            <person name="Cardeno C."/>
            <person name="Famula R."/>
            <person name="Pratt K."/>
            <person name="Kuruganti S."/>
            <person name="Aradhya M.K."/>
            <person name="Leslie C.A."/>
            <person name="Dandekar A.M."/>
            <person name="Salzberg S.L."/>
            <person name="Wegrzyn J.L."/>
            <person name="Langley C.H."/>
            <person name="Neale D.B."/>
        </authorList>
    </citation>
    <scope>NUCLEOTIDE SEQUENCE</scope>
    <source>
        <tissue evidence="3">Leaves</tissue>
    </source>
</reference>
<keyword evidence="2" id="KW-0812">Transmembrane</keyword>
<feature type="region of interest" description="Disordered" evidence="1">
    <location>
        <begin position="505"/>
        <end position="527"/>
    </location>
</feature>
<reference evidence="3" key="2">
    <citation type="submission" date="2020-03" db="EMBL/GenBank/DDBJ databases">
        <title>Walnut 2.0.</title>
        <authorList>
            <person name="Marrano A."/>
            <person name="Britton M."/>
            <person name="Zimin A.V."/>
            <person name="Zaini P.A."/>
            <person name="Workman R."/>
            <person name="Puiu D."/>
            <person name="Bianco L."/>
            <person name="Allen B.J."/>
            <person name="Troggio M."/>
            <person name="Leslie C.A."/>
            <person name="Timp W."/>
            <person name="Dendekar A."/>
            <person name="Salzberg S.L."/>
            <person name="Neale D.B."/>
        </authorList>
    </citation>
    <scope>NUCLEOTIDE SEQUENCE</scope>
    <source>
        <tissue evidence="3">Leaves</tissue>
    </source>
</reference>
<feature type="compositionally biased region" description="Basic and acidic residues" evidence="1">
    <location>
        <begin position="439"/>
        <end position="459"/>
    </location>
</feature>
<feature type="region of interest" description="Disordered" evidence="1">
    <location>
        <begin position="1396"/>
        <end position="1537"/>
    </location>
</feature>
<feature type="compositionally biased region" description="Polar residues" evidence="1">
    <location>
        <begin position="1261"/>
        <end position="1274"/>
    </location>
</feature>
<dbReference type="Gramene" id="Jr14_09490_p1">
    <property type="protein sequence ID" value="cds.Jr14_09490_p1"/>
    <property type="gene ID" value="Jr14_09490"/>
</dbReference>
<dbReference type="PANTHER" id="PTHR33870">
    <property type="entry name" value="CARDIOMYOPATHY-ASSOCIATED PROTEIN"/>
    <property type="match status" value="1"/>
</dbReference>
<feature type="compositionally biased region" description="Low complexity" evidence="1">
    <location>
        <begin position="461"/>
        <end position="475"/>
    </location>
</feature>
<evidence type="ECO:0000313" key="4">
    <source>
        <dbReference type="Proteomes" id="UP000619265"/>
    </source>
</evidence>
<organism evidence="3 4">
    <name type="scientific">Juglans regia</name>
    <name type="common">English walnut</name>
    <dbReference type="NCBI Taxonomy" id="51240"/>
    <lineage>
        <taxon>Eukaryota</taxon>
        <taxon>Viridiplantae</taxon>
        <taxon>Streptophyta</taxon>
        <taxon>Embryophyta</taxon>
        <taxon>Tracheophyta</taxon>
        <taxon>Spermatophyta</taxon>
        <taxon>Magnoliopsida</taxon>
        <taxon>eudicotyledons</taxon>
        <taxon>Gunneridae</taxon>
        <taxon>Pentapetalae</taxon>
        <taxon>rosids</taxon>
        <taxon>fabids</taxon>
        <taxon>Fagales</taxon>
        <taxon>Juglandaceae</taxon>
        <taxon>Juglans</taxon>
    </lineage>
</organism>
<evidence type="ECO:0008006" key="5">
    <source>
        <dbReference type="Google" id="ProtNLM"/>
    </source>
</evidence>
<name>A0A833TFJ9_JUGRE</name>
<feature type="compositionally biased region" description="Basic and acidic residues" evidence="1">
    <location>
        <begin position="1451"/>
        <end position="1476"/>
    </location>
</feature>
<feature type="compositionally biased region" description="Acidic residues" evidence="1">
    <location>
        <begin position="197"/>
        <end position="210"/>
    </location>
</feature>
<gene>
    <name evidence="3" type="ORF">F2P56_032369</name>
</gene>
<feature type="transmembrane region" description="Helical" evidence="2">
    <location>
        <begin position="26"/>
        <end position="46"/>
    </location>
</feature>
<protein>
    <recommendedName>
        <fullName evidence="5">Cardiomyopathy-associated protein 5</fullName>
    </recommendedName>
</protein>
<evidence type="ECO:0000256" key="2">
    <source>
        <dbReference type="SAM" id="Phobius"/>
    </source>
</evidence>
<feature type="region of interest" description="Disordered" evidence="1">
    <location>
        <begin position="968"/>
        <end position="1000"/>
    </location>
</feature>
<proteinExistence type="predicted"/>
<comment type="caution">
    <text evidence="3">The sequence shown here is derived from an EMBL/GenBank/DDBJ whole genome shotgun (WGS) entry which is preliminary data.</text>
</comment>
<evidence type="ECO:0000313" key="3">
    <source>
        <dbReference type="EMBL" id="KAF5446766.1"/>
    </source>
</evidence>
<keyword evidence="2" id="KW-1133">Transmembrane helix</keyword>
<feature type="compositionally biased region" description="Basic and acidic residues" evidence="1">
    <location>
        <begin position="125"/>
        <end position="140"/>
    </location>
</feature>
<feature type="compositionally biased region" description="Basic and acidic residues" evidence="1">
    <location>
        <begin position="1317"/>
        <end position="1327"/>
    </location>
</feature>
<feature type="compositionally biased region" description="Basic and acidic residues" evidence="1">
    <location>
        <begin position="784"/>
        <end position="797"/>
    </location>
</feature>
<accession>A0A833TFJ9</accession>
<feature type="region of interest" description="Disordered" evidence="1">
    <location>
        <begin position="1261"/>
        <end position="1339"/>
    </location>
</feature>
<feature type="compositionally biased region" description="Polar residues" evidence="1">
    <location>
        <begin position="1088"/>
        <end position="1104"/>
    </location>
</feature>
<dbReference type="Proteomes" id="UP000619265">
    <property type="component" value="Unassembled WGS sequence"/>
</dbReference>
<feature type="region of interest" description="Disordered" evidence="1">
    <location>
        <begin position="776"/>
        <end position="832"/>
    </location>
</feature>
<feature type="compositionally biased region" description="Basic and acidic residues" evidence="1">
    <location>
        <begin position="807"/>
        <end position="821"/>
    </location>
</feature>
<feature type="compositionally biased region" description="Polar residues" evidence="1">
    <location>
        <begin position="1282"/>
        <end position="1293"/>
    </location>
</feature>
<dbReference type="EMBL" id="LIHL02000014">
    <property type="protein sequence ID" value="KAF5446766.1"/>
    <property type="molecule type" value="Genomic_DNA"/>
</dbReference>
<feature type="region of interest" description="Disordered" evidence="1">
    <location>
        <begin position="557"/>
        <end position="594"/>
    </location>
</feature>
<feature type="region of interest" description="Disordered" evidence="1">
    <location>
        <begin position="1071"/>
        <end position="1140"/>
    </location>
</feature>
<feature type="compositionally biased region" description="Basic and acidic residues" evidence="1">
    <location>
        <begin position="1428"/>
        <end position="1441"/>
    </location>
</feature>
<feature type="region of interest" description="Disordered" evidence="1">
    <location>
        <begin position="168"/>
        <end position="217"/>
    </location>
</feature>
<dbReference type="PANTHER" id="PTHR33870:SF32">
    <property type="match status" value="1"/>
</dbReference>
<feature type="compositionally biased region" description="Polar residues" evidence="1">
    <location>
        <begin position="1111"/>
        <end position="1137"/>
    </location>
</feature>
<feature type="region of interest" description="Disordered" evidence="1">
    <location>
        <begin position="435"/>
        <end position="475"/>
    </location>
</feature>
<feature type="compositionally biased region" description="Polar residues" evidence="1">
    <location>
        <begin position="564"/>
        <end position="573"/>
    </location>
</feature>
<evidence type="ECO:0000256" key="1">
    <source>
        <dbReference type="SAM" id="MobiDB-lite"/>
    </source>
</evidence>
<sequence>MGVDVKGVEAWICRILEFSVNISYRFIQNHPFAFSVSMFFFLVYIFLPFILNFLAYTSPFIVCIAILLRIFWSSEQSYIRCVKGDGRRKNGMLHKNSGSVEYDIAFNRNDCSYLQRVTSRRRKNREMDEQTGKNEEESYSSKHGAFTDVSAAEDIRCLDKHRPFLSSEDLESQIKSSDGTRQACKFDVGGTRIEAPNMEEADDDDDEETQEDRNSAVKWTEDDQKNLMDLGFSEIERNRRLESLIAKRRARKLFSMQVERGWGGMRSVPSNQISPIFLARNNTIDLSILDETEGLELPDTAPSILFPKQNPFDLPYDPLEEKPNLRGDSFHQEFMAAHKETLFCRHESFSLGPSFPLESKQDRRGKSFNPFLVAERKGVLEGSGYSKFNRQPRIGDHVQRMEQLLHKEDIHGTPGLVEIGAEAPNQIINSVEITNEEDINTKNDPNDIKGEEEMERSHGMESLSSSDESNSLSSSIENEQNFNAYVAGVLEDVESNPAQKSTSCLVVEPENDPFDSSPSANEMNRRGDRGLFVGQCSYQTSNCSIASDLQVEVSEVGSPPLTVDGSNSATDGESLTYDEESEKENTFGSEEMWGTSYHQSGIEENEEESRGTHEVSQGDIVGLELSRPNETSEDVVAINPLKVDDQESTDLSSLSSSTIDISGDSQAWSISIDPKIHDDVKQVVEGVLEPKSQFSDYSDPSPFGNLKKTMQLELVPHSYEVHSEKPEDLSYPHKTNVVYDFNLTTDPAISNMEELKMNEDSDDGWQLLNKQEIEKPAEHQAISDSEKPIEENSKPSDDVGGNQVKLTENESIKPIEAKEYFKSPQESGGERSIVESGACRVNQNSDDPIASTAQQDLVIEEVTINSRPSSSPKSISIQASGVNQTYDDHNASAEQQELAIQDVLINSSSSSPNSVSIEKIPIDQTSSSNANQMIHLDILQSHLEDTAKTSTLDEQPPLNLAPENLESIQESGDEQSVLPRGAFGVNQNDDDPKAPTEQQELATEDVLINSSSSSPKSLFTANISIDQASSSNANQRIHLDILQSHLEDTAKTSTLDEQPPLNLAPENLESIQESGDEQSVLPRGAFGVNQNYDDPNASTEQQESSIEDILINSSSLSPKSVSTGKTPMDQASSNSNPKIHGDILQSQLENTEKASTLDEQPPLNLAPENLKSIQENGDEQSVIASGASGIYHNSDDPNASVARKEWVIEEVTTNSSSSSSPNSILAENIQIGQASSYPNQNIHMDILQSLLEDITNTNSSDKQQTLNLTPTGPQNAKYAVEDSSTYPSNNRGSENLLEPCNPPEKSTEETSTVDNLNEPKPDDKDGNENSESYQAIKDESETWISHTASTGLSKSIEDNNNILGTMEPGKFIAEASTIYKVNDPIVSEKGANEKFKSVEKSEGEPQPFIKQETVLESPEPDEPTGSKLIEDFDANSRKSSEGEAICGPLKSLEEIEDSRTEEETVDSRKLHEHDTIIHLPKSGDTTCNSEESQKLTECEAVDPSKLAVEKENPDVPATIVEEDPSNLDLPIKSISES</sequence>